<name>A0ABD3P5M4_9STRA</name>
<dbReference type="AlphaFoldDB" id="A0ABD3P5M4"/>
<dbReference type="InterPro" id="IPR006311">
    <property type="entry name" value="TAT_signal"/>
</dbReference>
<gene>
    <name evidence="2" type="ORF">ACHAWO_011023</name>
</gene>
<keyword evidence="1" id="KW-0732">Signal</keyword>
<sequence length="304" mass="32245">MAPSIISAAACALAIFAPSSEAFVPVSTHAARHDVSSLSATTDRRGFMSNVASASAAVAGVSSAWMTPGPALAYGLKKANEKLASAQTQRDINITVHAKCNTVSYGLPSLSNIPDGFSALTEIYGKSGDRSPLLVAFGFPLDWVVTLPSQDVNGEAGTIQAGEYAKGDTATFFLLPGEGKVSNIHDKDKNFFKSALIAAISQKGSNIYQDFKIIKTNPVTNDGQNYMLVDFKYTLLTGAGFEVERQGVASVTSVGDGVQLLWAASISARYKNKTEKTLRSIVESFRCYADGLNFSADLKKGDFN</sequence>
<proteinExistence type="predicted"/>
<dbReference type="PROSITE" id="PS51318">
    <property type="entry name" value="TAT"/>
    <property type="match status" value="1"/>
</dbReference>
<comment type="caution">
    <text evidence="2">The sequence shown here is derived from an EMBL/GenBank/DDBJ whole genome shotgun (WGS) entry which is preliminary data.</text>
</comment>
<reference evidence="2 3" key="1">
    <citation type="submission" date="2024-10" db="EMBL/GenBank/DDBJ databases">
        <title>Updated reference genomes for cyclostephanoid diatoms.</title>
        <authorList>
            <person name="Roberts W.R."/>
            <person name="Alverson A.J."/>
        </authorList>
    </citation>
    <scope>NUCLEOTIDE SEQUENCE [LARGE SCALE GENOMIC DNA]</scope>
    <source>
        <strain evidence="2 3">AJA010-31</strain>
    </source>
</reference>
<accession>A0ABD3P5M4</accession>
<organism evidence="2 3">
    <name type="scientific">Cyclotella atomus</name>
    <dbReference type="NCBI Taxonomy" id="382360"/>
    <lineage>
        <taxon>Eukaryota</taxon>
        <taxon>Sar</taxon>
        <taxon>Stramenopiles</taxon>
        <taxon>Ochrophyta</taxon>
        <taxon>Bacillariophyta</taxon>
        <taxon>Coscinodiscophyceae</taxon>
        <taxon>Thalassiosirophycidae</taxon>
        <taxon>Stephanodiscales</taxon>
        <taxon>Stephanodiscaceae</taxon>
        <taxon>Cyclotella</taxon>
    </lineage>
</organism>
<dbReference type="Proteomes" id="UP001530400">
    <property type="component" value="Unassembled WGS sequence"/>
</dbReference>
<feature type="chain" id="PRO_5044889062" evidence="1">
    <location>
        <begin position="23"/>
        <end position="304"/>
    </location>
</feature>
<dbReference type="EMBL" id="JALLPJ020000781">
    <property type="protein sequence ID" value="KAL3783094.1"/>
    <property type="molecule type" value="Genomic_DNA"/>
</dbReference>
<feature type="signal peptide" evidence="1">
    <location>
        <begin position="1"/>
        <end position="22"/>
    </location>
</feature>
<evidence type="ECO:0000313" key="2">
    <source>
        <dbReference type="EMBL" id="KAL3783094.1"/>
    </source>
</evidence>
<dbReference type="NCBIfam" id="TIGR01409">
    <property type="entry name" value="TAT_signal_seq"/>
    <property type="match status" value="1"/>
</dbReference>
<keyword evidence="3" id="KW-1185">Reference proteome</keyword>
<protein>
    <submittedName>
        <fullName evidence="2">Uncharacterized protein</fullName>
    </submittedName>
</protein>
<evidence type="ECO:0000313" key="3">
    <source>
        <dbReference type="Proteomes" id="UP001530400"/>
    </source>
</evidence>
<evidence type="ECO:0000256" key="1">
    <source>
        <dbReference type="SAM" id="SignalP"/>
    </source>
</evidence>
<dbReference type="InterPro" id="IPR019546">
    <property type="entry name" value="TAT_signal_bac_arc"/>
</dbReference>